<dbReference type="InterPro" id="IPR029044">
    <property type="entry name" value="Nucleotide-diphossugar_trans"/>
</dbReference>
<keyword evidence="2" id="KW-1003">Cell membrane</keyword>
<dbReference type="PANTHER" id="PTHR43646:SF2">
    <property type="entry name" value="GLYCOSYLTRANSFERASE 2-LIKE DOMAIN-CONTAINING PROTEIN"/>
    <property type="match status" value="1"/>
</dbReference>
<feature type="domain" description="Glycosyltransferase 2-like" evidence="7">
    <location>
        <begin position="243"/>
        <end position="365"/>
    </location>
</feature>
<dbReference type="GO" id="GO:0016757">
    <property type="term" value="F:glycosyltransferase activity"/>
    <property type="evidence" value="ECO:0007669"/>
    <property type="project" value="UniProtKB-KW"/>
</dbReference>
<dbReference type="InterPro" id="IPR018641">
    <property type="entry name" value="Trfase_1_rSAM/seldom-assoc"/>
</dbReference>
<dbReference type="SUPFAM" id="SSF53448">
    <property type="entry name" value="Nucleotide-diphospho-sugar transferases"/>
    <property type="match status" value="2"/>
</dbReference>
<proteinExistence type="predicted"/>
<dbReference type="NCBIfam" id="TIGR04283">
    <property type="entry name" value="glyco_like_mftF"/>
    <property type="match status" value="1"/>
</dbReference>
<dbReference type="PANTHER" id="PTHR43646">
    <property type="entry name" value="GLYCOSYLTRANSFERASE"/>
    <property type="match status" value="1"/>
</dbReference>
<evidence type="ECO:0000256" key="1">
    <source>
        <dbReference type="ARBA" id="ARBA00004236"/>
    </source>
</evidence>
<evidence type="ECO:0000256" key="6">
    <source>
        <dbReference type="SAM" id="MobiDB-lite"/>
    </source>
</evidence>
<evidence type="ECO:0000256" key="3">
    <source>
        <dbReference type="ARBA" id="ARBA00022676"/>
    </source>
</evidence>
<evidence type="ECO:0000259" key="7">
    <source>
        <dbReference type="Pfam" id="PF00535"/>
    </source>
</evidence>
<sequence length="492" mass="55297">MKYPKISGTLRGILRAGFKSILCVSQCAVRSPNHKTASTLILEFAKYPNPGQVKTRLAAELGNEEACRIYCKMAQGTHRELLKLQEQGQASVIVYADGADHHKISNWLQGAHDTWLQPAGDLGQRLEHGFRKAFEIGFRTVLAVGTDCPGLTAEKIQKAIGHLEQFDIAIIPSTDGGYVLIGTNSFQQNLFKNITWSTDKVFGQTLQQAKAKNLSIALLDPETDVDTAENLKIFEAALKPDVSVIIPVLNDRWQLQETLHAFSCAPNLGELEVIVVDGGSTDGSDVVARGFNIRWLRSAPGRAQQMNTGTQYARGQWLWFLHADCRPSPETIRKLPGFLRSANLMWGFFKQQISDPSFWFRLIEMGNEFRGRIVKLPYGDQAIIVCRDLFLQCGSYPQVLYLEDVILSRRLARICPPTAINEKLHVHPRHWKPLGPFFTTIRNLCTVFRLIVLGQSPSDLLAYYLHWKKPRNTSSASLQDNTPKRLAHENHQ</sequence>
<dbReference type="AlphaFoldDB" id="A0A533QF78"/>
<evidence type="ECO:0000313" key="9">
    <source>
        <dbReference type="Proteomes" id="UP000319783"/>
    </source>
</evidence>
<dbReference type="GO" id="GO:0005886">
    <property type="term" value="C:plasma membrane"/>
    <property type="evidence" value="ECO:0007669"/>
    <property type="project" value="UniProtKB-SubCell"/>
</dbReference>
<dbReference type="Pfam" id="PF09837">
    <property type="entry name" value="DUF2064"/>
    <property type="match status" value="1"/>
</dbReference>
<dbReference type="Gene3D" id="3.90.550.10">
    <property type="entry name" value="Spore Coat Polysaccharide Biosynthesis Protein SpsA, Chain A"/>
    <property type="match status" value="2"/>
</dbReference>
<organism evidence="8 9">
    <name type="scientific">Candidatus Jettenia ecosi</name>
    <dbReference type="NCBI Taxonomy" id="2494326"/>
    <lineage>
        <taxon>Bacteria</taxon>
        <taxon>Pseudomonadati</taxon>
        <taxon>Planctomycetota</taxon>
        <taxon>Candidatus Brocadiia</taxon>
        <taxon>Candidatus Brocadiales</taxon>
        <taxon>Candidatus Brocadiaceae</taxon>
        <taxon>Candidatus Jettenia</taxon>
    </lineage>
</organism>
<comment type="subcellular location">
    <subcellularLocation>
        <location evidence="1">Cell membrane</location>
    </subcellularLocation>
</comment>
<keyword evidence="3" id="KW-0328">Glycosyltransferase</keyword>
<reference evidence="8 9" key="1">
    <citation type="submission" date="2019-04" db="EMBL/GenBank/DDBJ databases">
        <title>Genome of a novel bacterium Candidatus Jettenia ecosi reconstructed from metagenome of an anammox bioreactor.</title>
        <authorList>
            <person name="Mardanov A.V."/>
            <person name="Beletsky A.V."/>
            <person name="Ravin N.V."/>
            <person name="Botchkova E.A."/>
            <person name="Litti Y.V."/>
            <person name="Nozhevnikova A.N."/>
        </authorList>
    </citation>
    <scope>NUCLEOTIDE SEQUENCE [LARGE SCALE GENOMIC DNA]</scope>
    <source>
        <strain evidence="8">J2</strain>
    </source>
</reference>
<evidence type="ECO:0000256" key="2">
    <source>
        <dbReference type="ARBA" id="ARBA00022475"/>
    </source>
</evidence>
<evidence type="ECO:0000313" key="8">
    <source>
        <dbReference type="EMBL" id="TLD41341.1"/>
    </source>
</evidence>
<dbReference type="Proteomes" id="UP000319783">
    <property type="component" value="Unassembled WGS sequence"/>
</dbReference>
<dbReference type="InterPro" id="IPR026461">
    <property type="entry name" value="Trfase_2_rSAM/seldom_assoc"/>
</dbReference>
<feature type="compositionally biased region" description="Basic and acidic residues" evidence="6">
    <location>
        <begin position="482"/>
        <end position="492"/>
    </location>
</feature>
<name>A0A533QF78_9BACT</name>
<comment type="caution">
    <text evidence="8">The sequence shown here is derived from an EMBL/GenBank/DDBJ whole genome shotgun (WGS) entry which is preliminary data.</text>
</comment>
<dbReference type="NCBIfam" id="TIGR04282">
    <property type="entry name" value="glyco_like_cofC"/>
    <property type="match status" value="1"/>
</dbReference>
<keyword evidence="4 8" id="KW-0808">Transferase</keyword>
<dbReference type="EMBL" id="SULG01000052">
    <property type="protein sequence ID" value="TLD41341.1"/>
    <property type="molecule type" value="Genomic_DNA"/>
</dbReference>
<gene>
    <name evidence="8" type="ORF">JETT_2401</name>
</gene>
<feature type="region of interest" description="Disordered" evidence="6">
    <location>
        <begin position="473"/>
        <end position="492"/>
    </location>
</feature>
<keyword evidence="5" id="KW-0472">Membrane</keyword>
<dbReference type="Pfam" id="PF00535">
    <property type="entry name" value="Glycos_transf_2"/>
    <property type="match status" value="1"/>
</dbReference>
<dbReference type="InterPro" id="IPR001173">
    <property type="entry name" value="Glyco_trans_2-like"/>
</dbReference>
<evidence type="ECO:0000256" key="4">
    <source>
        <dbReference type="ARBA" id="ARBA00022679"/>
    </source>
</evidence>
<dbReference type="CDD" id="cd02522">
    <property type="entry name" value="GT_2_like_a"/>
    <property type="match status" value="1"/>
</dbReference>
<accession>A0A533QF78</accession>
<protein>
    <submittedName>
        <fullName evidence="8">Glycosyl transferase, family 2</fullName>
    </submittedName>
</protein>
<evidence type="ECO:0000256" key="5">
    <source>
        <dbReference type="ARBA" id="ARBA00023136"/>
    </source>
</evidence>